<evidence type="ECO:0000259" key="7">
    <source>
        <dbReference type="PROSITE" id="PS51192"/>
    </source>
</evidence>
<gene>
    <name evidence="9" type="ORF">AU210_015539</name>
</gene>
<comment type="catalytic activity">
    <reaction evidence="4">
        <text>Couples ATP hydrolysis with the unwinding of duplex DNA by translocating in the 3'-5' direction.</text>
        <dbReference type="EC" id="5.6.2.4"/>
    </reaction>
</comment>
<evidence type="ECO:0000256" key="4">
    <source>
        <dbReference type="ARBA" id="ARBA00034617"/>
    </source>
</evidence>
<dbReference type="GO" id="GO:0000724">
    <property type="term" value="P:double-strand break repair via homologous recombination"/>
    <property type="evidence" value="ECO:0007669"/>
    <property type="project" value="TreeGrafter"/>
</dbReference>
<feature type="region of interest" description="Disordered" evidence="6">
    <location>
        <begin position="2238"/>
        <end position="2288"/>
    </location>
</feature>
<dbReference type="Pfam" id="PF00271">
    <property type="entry name" value="Helicase_C"/>
    <property type="match status" value="2"/>
</dbReference>
<comment type="similarity">
    <text evidence="1">Belongs to the helicase family. RecQ subfamily.</text>
</comment>
<evidence type="ECO:0000256" key="2">
    <source>
        <dbReference type="ARBA" id="ARBA00022741"/>
    </source>
</evidence>
<feature type="compositionally biased region" description="Acidic residues" evidence="6">
    <location>
        <begin position="2254"/>
        <end position="2264"/>
    </location>
</feature>
<dbReference type="GO" id="GO:0043138">
    <property type="term" value="F:3'-5' DNA helicase activity"/>
    <property type="evidence" value="ECO:0007669"/>
    <property type="project" value="UniProtKB-EC"/>
</dbReference>
<feature type="domain" description="Helicase C-terminal" evidence="8">
    <location>
        <begin position="1139"/>
        <end position="1310"/>
    </location>
</feature>
<dbReference type="GO" id="GO:0009378">
    <property type="term" value="F:four-way junction helicase activity"/>
    <property type="evidence" value="ECO:0007669"/>
    <property type="project" value="TreeGrafter"/>
</dbReference>
<dbReference type="PROSITE" id="PS51194">
    <property type="entry name" value="HELICASE_CTER"/>
    <property type="match status" value="2"/>
</dbReference>
<keyword evidence="2" id="KW-0547">Nucleotide-binding</keyword>
<evidence type="ECO:0000256" key="5">
    <source>
        <dbReference type="ARBA" id="ARBA00034808"/>
    </source>
</evidence>
<evidence type="ECO:0000256" key="6">
    <source>
        <dbReference type="SAM" id="MobiDB-lite"/>
    </source>
</evidence>
<dbReference type="InterPro" id="IPR001650">
    <property type="entry name" value="Helicase_C-like"/>
</dbReference>
<organism evidence="9 10">
    <name type="scientific">Fusarium oxysporum f. sp. radicis-cucumerinum</name>
    <dbReference type="NCBI Taxonomy" id="327505"/>
    <lineage>
        <taxon>Eukaryota</taxon>
        <taxon>Fungi</taxon>
        <taxon>Dikarya</taxon>
        <taxon>Ascomycota</taxon>
        <taxon>Pezizomycotina</taxon>
        <taxon>Sordariomycetes</taxon>
        <taxon>Hypocreomycetidae</taxon>
        <taxon>Hypocreales</taxon>
        <taxon>Nectriaceae</taxon>
        <taxon>Fusarium</taxon>
        <taxon>Fusarium oxysporum species complex</taxon>
    </lineage>
</organism>
<evidence type="ECO:0000313" key="9">
    <source>
        <dbReference type="EMBL" id="PCD21736.1"/>
    </source>
</evidence>
<comment type="caution">
    <text evidence="9">The sequence shown here is derived from an EMBL/GenBank/DDBJ whole genome shotgun (WGS) entry which is preliminary data.</text>
</comment>
<dbReference type="EMBL" id="MABQ02000012">
    <property type="protein sequence ID" value="PCD21736.1"/>
    <property type="molecule type" value="Genomic_DNA"/>
</dbReference>
<dbReference type="Proteomes" id="UP000219602">
    <property type="component" value="Chromosome RC"/>
</dbReference>
<feature type="compositionally biased region" description="Polar residues" evidence="6">
    <location>
        <begin position="2977"/>
        <end position="2991"/>
    </location>
</feature>
<sequence>MEYFTYESELRLLCCCICQTMVARKQVKLHLRKAPHSLNSQEIRLAQEWASKHNVFERQLEAHINLPSRPDDAPPIAALGPPGTGGIRCEFIPEQSTSSQSDCPYVGTELRRIREHLRVKHDWDMELKGGRRSAAMTEEEGSNSPWRTGVHYQRLFSSGPGSKLFKVARGLNIKRSVAQNNASQAALQRAIDAFQSKGKDVRSREAARIDEENDFTAPNPWLRRLGSAIHLKDFSGKKDFLRGLIAMEYEVDPDDPDNSDDAQLRFIHIAFDRLVNHAKAVTTPDIVSWNALFEVNRKELMKERTKPFHFRFKPETQRRYALVVKQLLAYIVRCMSFEDKADRPPFKLSIRQQKAYDATIEHADDLTDAWKENGGDPEAPEIVRLLDLLETAVLELYISVLDYFTKDTEYDSVLVSFLTVLSVRADGTWEGYAGFTPKLSAIMAISRLCIIKYAVDQRAKTIKQKILQGQSQEEAEENSPSYFALISEMTRRFMVGGGEGWETTLTQFIIRLRNFSMAAQNNTAAHGSLESILYKDLLLFAEYSEQSPAELGLPEIPWDQLLDNAAKETIGHSFIDTLFQRDGGASKGWVIKKVLQDSGLRSKWMKSFGDDGVEINLRMAYRYGLRIEKALELLAVLTHISGGFPLRAWELLVVRHRNTSNGGIRNILCDQGLIMIVTGAHKGFTTTGRLKIIHRFLPREVGTLLTYYLWLVLPFWEDIQANVWDKSIFNAGLWATEGTQDSERQQDSEQADRAMEASQTQASQDGEGGQDGWKLGPGEHWTSPRLSRSIRRLSVLACGQKLSISSWRHISTAIGRRYFRNASTAHTRLLHEAGHGSKTAGLIYGRLVTEGAFETNERRVNFRYISEEWHRLLGFLSAMGGFGGVLTPGRKRKNASICDEALRKLQLERWKSRRRINIDRELVYLYGEQARFRGVQREAIHAIMMNKSPVVVVMGTGGGKSLSFMLPAASCPGGVTVVVVPLVSLQGDLMERCRKMKIPCAEWRSDQSPGPASLVFVTPESAMTKRFHDYVEGLRVMAQLDGFVFDEAHTILEGTRDFRPKLRELGRLALVGVQMVYLTATLPPSKEGEFFELINARSEDVTMIRTSTSRANVVYSVQTLVAATPEQATEAITTKVREVLDQKLEEYPWPAKIIVYCNTVVATDALATELNCDAYHRDVDTRDGKAERLRAWVSGLERERYGGGRVIVATNALGLGIDVPDIRVVMHVEMPFEMADYAQQSGRAGRDGKRSEAIVIRVIAEGQRGFTRLGSGRTVDDFINGRVCRRVILDSEMDGRDNRDRCEEGEERCDICQAADEVAELEDVELSEEDEEMDLRAQEIGVQQIRSRVANRAIREAREVEIFRERLQERLLGGYHIGIDCAMARTSSGLPRKIFDMGLRMQACLRKEGEVEKFGGCYGCFLPQELCNRWEENAAEGGWRKIDNIECQYRGVMVSTISYVYTLSPDEAKELFFRLGFKCRIAGSAGSGFKEQDCIDSIGYMVTRRRIQAHLRGKPHGLVKKEIDKVKLWAEALDLVESDEEILALPPVPDTSQPIEALGKPKSGGFRCTFTTDCRTVSANSRRRNEHLWKVHGVELDLKPGPRKAGAAEADADLTYWRDGVFYQQLFAKGPRSEYFEVARGHDLESLDAEQVRAELAVQQATQAFQAKSKEARKKEMEVIEEMGDLAAPNAWLRRLGSTAHLKDFSDKKQFLRDLISLKYDLKVDDPKDDSELRHIHAAVRRLIRKASGVARPGAVSWNVLFEVNRKELHKERSTPFHFRFKRQTRKKYIAVCLQFFAYAVRAISCEDAADRPPFKLTEGQTTAFDVMMDYAGELIDIENKIEPMPTSSRINELHELLENAALAFYISVLDHFTKTTEYDSILVSFLTVLSIRDDKTWENYANFTPKLSAIMAISRVFLVKHTVNKRALYIQQRVEQGQTRQEAEEKSPGHFEIMSEMTRRFLVGGAEGWDTTPTQFIIRLRNYGMAASGQEAMPGSVSWDNEDAIYKGIRINVLGVQSMLQAALQRAEILLYKHLLFCEEYKDQPTTELGLPEIPWDELIDNAADASIGHSFVNNLFQLLPESNGWTFCKMWINTALRKAWVEGKSEAEFKLLEKKAWHYGNHLEEFLECLLFIIHLCGGQAARSLELLTLRHRNTANGGIRNILYDRGLIMLVAGYHKGFSKTERVKVIHRFLPREVSALVIYYLWLVLPFWEDIQANVWDKTELSANLWAPEETLDDLNDDDGKGGYGTGSDDDESDGEEDTSGRPQRRQTKAKARSLGPGPHWTSARMTRILRRMSLEGCQKGFTISSWRHLSIAITRRYFRNGTTAHAALIGEADEGYGSDSDSEVEQDSIWDAQACHGSLTAGLVYGRLITEGCFETNERRVNFRFISEEWHRLLGFPSAINGFGELLTPGRKRKMPSLHYEAMRDLQLRRWKTLRRVNIDQELGRLYGDHVRFRGKQREAVDAIMMNKSPVVVIMGTGTGKSLCFMLPAASCPGGLTVVIVPLVSLQGDLMDRCQKLRISCAEWRSDRVPGDVSIVFVTPESAMTKRFLDFLESRRVMAKVDRIVVDECHTIMEGSLSFRPKLRELGTLALVGVQMIYLTATLPPADEPAFFSLINARHEDVVMIRARTTRGNVAYSVRSVPASTVEEAVTAIVEQAKLTIDQKLEEYPWPAKIIVYCQRVEATEALAAKLGCDAYHREIDTRDGKAERLKFWMSGTKREQYGDGRVIVATNALGLGIDVPDIRAVVHVEMPYRMADYAQQSGRAGRDGQRSEAIVIRLDVQGSSRRPRRLVSEHAATDSYVSGDACRRVILDSVMDGRNDREGCGEGEELCDVCQYRVDEENRKNEGDMVEDREEGDMRQRELEVEHARYRAVTLVAQDHQDLLDYKKKLADRVLEGCPFCKWQGSGDDRTHSGVRCDQAIEIGGQVQEAYELAVNASNKKKDADSEEHPSKGLQTEKDASLQLKGGLESTQTRNWRSLAPST</sequence>
<dbReference type="Pfam" id="PF12013">
    <property type="entry name" value="OrsD"/>
    <property type="match status" value="1"/>
</dbReference>
<feature type="compositionally biased region" description="Basic and acidic residues" evidence="6">
    <location>
        <begin position="2948"/>
        <end position="2968"/>
    </location>
</feature>
<proteinExistence type="inferred from homology"/>
<reference evidence="9 10" key="1">
    <citation type="journal article" date="2016" name="Environ. Microbiol.">
        <title>Effector profiles distinguish formae speciales of Fusarium oxysporum.</title>
        <authorList>
            <person name="van Dam P."/>
            <person name="Fokkens L."/>
            <person name="Schmidt S.M."/>
            <person name="Linmans J.H."/>
            <person name="Kistler H.C."/>
            <person name="Ma L.J."/>
            <person name="Rep M."/>
        </authorList>
    </citation>
    <scope>NUCLEOTIDE SEQUENCE [LARGE SCALE GENOMIC DNA]</scope>
    <source>
        <strain evidence="9 10">Forc016</strain>
    </source>
</reference>
<evidence type="ECO:0000313" key="10">
    <source>
        <dbReference type="Proteomes" id="UP000219602"/>
    </source>
</evidence>
<dbReference type="Pfam" id="PF00270">
    <property type="entry name" value="DEAD"/>
    <property type="match status" value="2"/>
</dbReference>
<feature type="compositionally biased region" description="Basic and acidic residues" evidence="6">
    <location>
        <begin position="741"/>
        <end position="755"/>
    </location>
</feature>
<keyword evidence="3" id="KW-0067">ATP-binding</keyword>
<name>A0A2H3FSP1_FUSOX</name>
<dbReference type="SMART" id="SM00490">
    <property type="entry name" value="HELICc"/>
    <property type="match status" value="2"/>
</dbReference>
<dbReference type="InterPro" id="IPR027417">
    <property type="entry name" value="P-loop_NTPase"/>
</dbReference>
<dbReference type="GO" id="GO:0005694">
    <property type="term" value="C:chromosome"/>
    <property type="evidence" value="ECO:0007669"/>
    <property type="project" value="TreeGrafter"/>
</dbReference>
<dbReference type="Gene3D" id="3.40.50.300">
    <property type="entry name" value="P-loop containing nucleotide triphosphate hydrolases"/>
    <property type="match status" value="4"/>
</dbReference>
<feature type="domain" description="Helicase C-terminal" evidence="8">
    <location>
        <begin position="2667"/>
        <end position="2818"/>
    </location>
</feature>
<evidence type="ECO:0000259" key="8">
    <source>
        <dbReference type="PROSITE" id="PS51194"/>
    </source>
</evidence>
<feature type="compositionally biased region" description="Basic residues" evidence="6">
    <location>
        <begin position="2269"/>
        <end position="2278"/>
    </location>
</feature>
<dbReference type="GO" id="GO:0005524">
    <property type="term" value="F:ATP binding"/>
    <property type="evidence" value="ECO:0007669"/>
    <property type="project" value="UniProtKB-KW"/>
</dbReference>
<dbReference type="InterPro" id="IPR022698">
    <property type="entry name" value="OrsD"/>
</dbReference>
<evidence type="ECO:0000256" key="3">
    <source>
        <dbReference type="ARBA" id="ARBA00022840"/>
    </source>
</evidence>
<feature type="region of interest" description="Disordered" evidence="6">
    <location>
        <begin position="2944"/>
        <end position="2991"/>
    </location>
</feature>
<evidence type="ECO:0000256" key="1">
    <source>
        <dbReference type="ARBA" id="ARBA00005446"/>
    </source>
</evidence>
<accession>A0A2H3FSP1</accession>
<dbReference type="PANTHER" id="PTHR13710">
    <property type="entry name" value="DNA HELICASE RECQ FAMILY MEMBER"/>
    <property type="match status" value="1"/>
</dbReference>
<dbReference type="SMART" id="SM00487">
    <property type="entry name" value="DEXDc"/>
    <property type="match status" value="2"/>
</dbReference>
<dbReference type="GO" id="GO:0003676">
    <property type="term" value="F:nucleic acid binding"/>
    <property type="evidence" value="ECO:0007669"/>
    <property type="project" value="InterPro"/>
</dbReference>
<reference evidence="9 10" key="2">
    <citation type="journal article" date="2017" name="Sci. Rep.">
        <title>A mobile pathogenicity chromosome in Fusarium oxysporum for infection of multiple cucurbit species.</title>
        <authorList>
            <person name="van Dam P."/>
            <person name="Fokkens L."/>
            <person name="Ayukawa Y."/>
            <person name="van der Gragt M."/>
            <person name="Ter Horst A."/>
            <person name="Brankovics B."/>
            <person name="Houterman P.M."/>
            <person name="Arie T."/>
            <person name="Rep M."/>
        </authorList>
    </citation>
    <scope>NUCLEOTIDE SEQUENCE [LARGE SCALE GENOMIC DNA]</scope>
    <source>
        <strain evidence="9 10">Forc016</strain>
    </source>
</reference>
<dbReference type="InterPro" id="IPR014001">
    <property type="entry name" value="Helicase_ATP-bd"/>
</dbReference>
<dbReference type="PROSITE" id="PS51192">
    <property type="entry name" value="HELICASE_ATP_BIND_1"/>
    <property type="match status" value="2"/>
</dbReference>
<dbReference type="PANTHER" id="PTHR13710:SF154">
    <property type="entry name" value="RECQ HELICASE, PUTATIVE (AFU_ORTHOLOGUE AFUA_6G14720)-RELATED"/>
    <property type="match status" value="1"/>
</dbReference>
<dbReference type="SUPFAM" id="SSF52540">
    <property type="entry name" value="P-loop containing nucleoside triphosphate hydrolases"/>
    <property type="match status" value="2"/>
</dbReference>
<feature type="region of interest" description="Disordered" evidence="6">
    <location>
        <begin position="739"/>
        <end position="777"/>
    </location>
</feature>
<feature type="domain" description="Helicase ATP-binding" evidence="7">
    <location>
        <begin position="941"/>
        <end position="1100"/>
    </location>
</feature>
<protein>
    <recommendedName>
        <fullName evidence="5">DNA 3'-5' helicase</fullName>
        <ecNumber evidence="5">5.6.2.4</ecNumber>
    </recommendedName>
</protein>
<dbReference type="CDD" id="cd17920">
    <property type="entry name" value="DEXHc_RecQ"/>
    <property type="match status" value="1"/>
</dbReference>
<dbReference type="STRING" id="327505.A0A2H3FSP1"/>
<dbReference type="GO" id="GO:0005737">
    <property type="term" value="C:cytoplasm"/>
    <property type="evidence" value="ECO:0007669"/>
    <property type="project" value="TreeGrafter"/>
</dbReference>
<feature type="domain" description="Helicase ATP-binding" evidence="7">
    <location>
        <begin position="2469"/>
        <end position="2628"/>
    </location>
</feature>
<dbReference type="EC" id="5.6.2.4" evidence="5"/>
<dbReference type="InterPro" id="IPR011545">
    <property type="entry name" value="DEAD/DEAH_box_helicase_dom"/>
</dbReference>